<dbReference type="InterPro" id="IPR011625">
    <property type="entry name" value="A2M_N_BRD"/>
</dbReference>
<dbReference type="PROSITE" id="PS00477">
    <property type="entry name" value="ALPHA_2_MACROGLOBULIN"/>
    <property type="match status" value="1"/>
</dbReference>
<evidence type="ECO:0000256" key="1">
    <source>
        <dbReference type="ARBA" id="ARBA00004613"/>
    </source>
</evidence>
<dbReference type="CDD" id="cd02896">
    <property type="entry name" value="complement_C3_C4_C5"/>
    <property type="match status" value="1"/>
</dbReference>
<dbReference type="InterPro" id="IPR013783">
    <property type="entry name" value="Ig-like_fold"/>
</dbReference>
<dbReference type="Gene3D" id="1.50.10.20">
    <property type="match status" value="1"/>
</dbReference>
<protein>
    <recommendedName>
        <fullName evidence="9">Complement C3</fullName>
    </recommendedName>
</protein>
<dbReference type="Pfam" id="PF17790">
    <property type="entry name" value="MG1"/>
    <property type="match status" value="1"/>
</dbReference>
<keyword evidence="8" id="KW-1185">Reference proteome</keyword>
<dbReference type="Ensembl" id="ENSSPUT00000011566.1">
    <property type="protein sequence ID" value="ENSSPUP00000010845.1"/>
    <property type="gene ID" value="ENSSPUG00000007654.1"/>
</dbReference>
<reference evidence="7" key="1">
    <citation type="submission" date="2025-08" db="UniProtKB">
        <authorList>
            <consortium name="Ensembl"/>
        </authorList>
    </citation>
    <scope>IDENTIFICATION</scope>
</reference>
<dbReference type="InterPro" id="IPR000020">
    <property type="entry name" value="Anaphylatoxin/fibulin"/>
</dbReference>
<dbReference type="Gene3D" id="2.60.120.1540">
    <property type="match status" value="1"/>
</dbReference>
<dbReference type="InterPro" id="IPR040839">
    <property type="entry name" value="MG4"/>
</dbReference>
<evidence type="ECO:0008006" key="9">
    <source>
        <dbReference type="Google" id="ProtNLM"/>
    </source>
</evidence>
<dbReference type="InterPro" id="IPR050473">
    <property type="entry name" value="A2M/Complement_sys"/>
</dbReference>
<evidence type="ECO:0000256" key="2">
    <source>
        <dbReference type="ARBA" id="ARBA00022525"/>
    </source>
</evidence>
<dbReference type="SMART" id="SM01359">
    <property type="entry name" value="A2M_N_2"/>
    <property type="match status" value="1"/>
</dbReference>
<dbReference type="SMART" id="SM01419">
    <property type="entry name" value="Thiol-ester_cl"/>
    <property type="match status" value="1"/>
</dbReference>
<reference evidence="7" key="2">
    <citation type="submission" date="2025-09" db="UniProtKB">
        <authorList>
            <consortium name="Ensembl"/>
        </authorList>
    </citation>
    <scope>IDENTIFICATION</scope>
</reference>
<evidence type="ECO:0000259" key="6">
    <source>
        <dbReference type="PROSITE" id="PS50189"/>
    </source>
</evidence>
<dbReference type="InterPro" id="IPR001134">
    <property type="entry name" value="Netrin_domain"/>
</dbReference>
<dbReference type="InterPro" id="IPR009048">
    <property type="entry name" value="A-macroglobulin_rcpt-bd"/>
</dbReference>
<evidence type="ECO:0000256" key="4">
    <source>
        <dbReference type="ARBA" id="ARBA00023157"/>
    </source>
</evidence>
<dbReference type="GeneTree" id="ENSGT00940000154063"/>
<dbReference type="Pfam" id="PF01759">
    <property type="entry name" value="NTR"/>
    <property type="match status" value="1"/>
</dbReference>
<dbReference type="InterPro" id="IPR001599">
    <property type="entry name" value="Macroglobln_a2"/>
</dbReference>
<dbReference type="Gene3D" id="1.20.91.20">
    <property type="entry name" value="Anaphylotoxins (complement system)"/>
    <property type="match status" value="1"/>
</dbReference>
<dbReference type="SUPFAM" id="SSF48239">
    <property type="entry name" value="Terpenoid cyclases/Protein prenyltransferases"/>
    <property type="match status" value="1"/>
</dbReference>
<dbReference type="Gene3D" id="2.60.40.1930">
    <property type="match status" value="3"/>
</dbReference>
<dbReference type="PANTHER" id="PTHR11412">
    <property type="entry name" value="MACROGLOBULIN / COMPLEMENT"/>
    <property type="match status" value="1"/>
</dbReference>
<evidence type="ECO:0000256" key="3">
    <source>
        <dbReference type="ARBA" id="ARBA00022966"/>
    </source>
</evidence>
<dbReference type="Pfam" id="PF21308">
    <property type="entry name" value="C3_CUB2"/>
    <property type="match status" value="1"/>
</dbReference>
<dbReference type="InterPro" id="IPR036595">
    <property type="entry name" value="A-macroglobulin_rcpt-bd_sf"/>
</dbReference>
<dbReference type="PROSITE" id="PS50189">
    <property type="entry name" value="NTR"/>
    <property type="match status" value="1"/>
</dbReference>
<keyword evidence="4" id="KW-1015">Disulfide bond</keyword>
<dbReference type="InterPro" id="IPR048848">
    <property type="entry name" value="C3_CUB2"/>
</dbReference>
<dbReference type="Proteomes" id="UP000694392">
    <property type="component" value="Unplaced"/>
</dbReference>
<keyword evidence="3" id="KW-0882">Thioester bond</keyword>
<dbReference type="InterPro" id="IPR011626">
    <property type="entry name" value="Alpha-macroglobulin_TED"/>
</dbReference>
<evidence type="ECO:0000313" key="7">
    <source>
        <dbReference type="Ensembl" id="ENSSPUP00000010845.1"/>
    </source>
</evidence>
<dbReference type="GO" id="GO:0005615">
    <property type="term" value="C:extracellular space"/>
    <property type="evidence" value="ECO:0007669"/>
    <property type="project" value="InterPro"/>
</dbReference>
<dbReference type="FunFam" id="2.20.130.20:FF:000001">
    <property type="entry name" value="Complement C3"/>
    <property type="match status" value="1"/>
</dbReference>
<dbReference type="Pfam" id="PF01821">
    <property type="entry name" value="ANATO"/>
    <property type="match status" value="1"/>
</dbReference>
<dbReference type="InterPro" id="IPR041425">
    <property type="entry name" value="C3/4/5_MG1"/>
</dbReference>
<dbReference type="SMART" id="SM01360">
    <property type="entry name" value="A2M"/>
    <property type="match status" value="1"/>
</dbReference>
<dbReference type="Gene3D" id="2.20.130.20">
    <property type="match status" value="1"/>
</dbReference>
<dbReference type="SMART" id="SM00643">
    <property type="entry name" value="C345C"/>
    <property type="match status" value="1"/>
</dbReference>
<dbReference type="CDD" id="cd00017">
    <property type="entry name" value="ANATO"/>
    <property type="match status" value="1"/>
</dbReference>
<dbReference type="SUPFAM" id="SSF50242">
    <property type="entry name" value="TIMP-like"/>
    <property type="match status" value="1"/>
</dbReference>
<dbReference type="InterPro" id="IPR019742">
    <property type="entry name" value="MacrogloblnA2_CS"/>
</dbReference>
<dbReference type="Gene3D" id="2.60.40.690">
    <property type="entry name" value="Alpha-macroglobulin, receptor-binding domain"/>
    <property type="match status" value="1"/>
</dbReference>
<feature type="domain" description="Anaphylatoxin-like" evidence="5">
    <location>
        <begin position="651"/>
        <end position="686"/>
    </location>
</feature>
<accession>A0A8D0GWV1</accession>
<dbReference type="InterPro" id="IPR018933">
    <property type="entry name" value="Netrin_module_non-TIMP"/>
</dbReference>
<dbReference type="Pfam" id="PF07703">
    <property type="entry name" value="A2M_BRD"/>
    <property type="match status" value="1"/>
</dbReference>
<dbReference type="FunFam" id="2.60.40.1930:FF:000008">
    <property type="entry name" value="Complement C3"/>
    <property type="match status" value="1"/>
</dbReference>
<dbReference type="Gene3D" id="6.20.50.160">
    <property type="match status" value="1"/>
</dbReference>
<dbReference type="Gene3D" id="2.60.40.1940">
    <property type="match status" value="1"/>
</dbReference>
<dbReference type="PROSITE" id="PS01177">
    <property type="entry name" value="ANAPHYLATOXIN_1"/>
    <property type="match status" value="1"/>
</dbReference>
<dbReference type="SMART" id="SM01361">
    <property type="entry name" value="A2M_recep"/>
    <property type="match status" value="1"/>
</dbReference>
<dbReference type="InterPro" id="IPR047565">
    <property type="entry name" value="Alpha-macroglob_thiol-ester_cl"/>
</dbReference>
<organism evidence="7 8">
    <name type="scientific">Sphenodon punctatus</name>
    <name type="common">Tuatara</name>
    <name type="synonym">Hatteria punctata</name>
    <dbReference type="NCBI Taxonomy" id="8508"/>
    <lineage>
        <taxon>Eukaryota</taxon>
        <taxon>Metazoa</taxon>
        <taxon>Chordata</taxon>
        <taxon>Craniata</taxon>
        <taxon>Vertebrata</taxon>
        <taxon>Euteleostomi</taxon>
        <taxon>Lepidosauria</taxon>
        <taxon>Sphenodontia</taxon>
        <taxon>Sphenodontidae</taxon>
        <taxon>Sphenodon</taxon>
    </lineage>
</organism>
<dbReference type="SMART" id="SM00104">
    <property type="entry name" value="ANATO"/>
    <property type="match status" value="1"/>
</dbReference>
<dbReference type="SUPFAM" id="SSF47686">
    <property type="entry name" value="Anaphylotoxins (complement system)"/>
    <property type="match status" value="1"/>
</dbReference>
<evidence type="ECO:0000313" key="8">
    <source>
        <dbReference type="Proteomes" id="UP000694392"/>
    </source>
</evidence>
<evidence type="ECO:0000259" key="5">
    <source>
        <dbReference type="PROSITE" id="PS01178"/>
    </source>
</evidence>
<dbReference type="InterPro" id="IPR008993">
    <property type="entry name" value="TIMP-like_OB-fold"/>
</dbReference>
<dbReference type="PROSITE" id="PS01178">
    <property type="entry name" value="ANAPHYLATOXIN_2"/>
    <property type="match status" value="1"/>
</dbReference>
<feature type="domain" description="NTR" evidence="6">
    <location>
        <begin position="1480"/>
        <end position="1606"/>
    </location>
</feature>
<name>A0A8D0GWV1_SPHPU</name>
<dbReference type="Pfam" id="PF00207">
    <property type="entry name" value="A2M"/>
    <property type="match status" value="1"/>
</dbReference>
<comment type="subcellular location">
    <subcellularLocation>
        <location evidence="1">Secreted</location>
    </subcellularLocation>
</comment>
<dbReference type="FunFam" id="2.60.40.10:FF:000155">
    <property type="entry name" value="complement C3 isoform X1"/>
    <property type="match status" value="1"/>
</dbReference>
<dbReference type="InterPro" id="IPR008930">
    <property type="entry name" value="Terpenoid_cyclase/PrenylTrfase"/>
</dbReference>
<dbReference type="Pfam" id="PF07678">
    <property type="entry name" value="TED_complement"/>
    <property type="match status" value="1"/>
</dbReference>
<dbReference type="Gene3D" id="2.60.40.10">
    <property type="entry name" value="Immunoglobulins"/>
    <property type="match status" value="2"/>
</dbReference>
<proteinExistence type="predicted"/>
<sequence length="1608" mass="179454">MTHNFTSFSADPDLAVSVFTWCLAAVGDWMRVSCPKYTLITPNVLRVGSEEKIVVEAHGLSGNVEVTITVKDFPLEKTTFFNVQTRLNSENGMMGTALIRIPAHVMKKDSKQNQYVLVQAQGSSPSFTLKKAILVSFHSGYIFIQTDKTIYTPGSTVFCRIFAASNKLEPISKATIIEFEVRHFPVIIPSAQPFIIYPSSLGTWKVVGTYEDAPQQTFITQFDVKENVLCYISNLVFLSLLSFLFGKEVNGHAFVLFGVMVVDEKKSIPQSLKRVEVTLLCREEMLPLSYSSAGGLSSFAGSDMVQAERTGISIVTSPYQIHFTKTAKYYKPGMPFKFMVYVTNPDGSPANAVSVKVSSSQETARIRADGTADLFVNTFPDTSELPITVTQQGLPDDRQAKRTMVAKAYQTQGSSGNYLHLDVPAMELQSGGTFHVNFNTKVGKSQSVVIRYFTYIILNKGKIVRVGRQTKSPGQDLVTLSLTVTPDLIPSFRIVAYYQTGNREIVADAVWVDVKDTCMGTLIVSGEKNDGFLPGSAMEMKLEGDSGAWVALVAVDKAVYVLNKKYKITQAKIWDTVEKNDVGCTPGSGQNNVGVFADAGLALTTNINIATPQRSDPSCPQPARRKRRSAQLIEYKASKAAQFHDKHLKKCCEDGMHENPMGHSCEKRVRYILETDECKNAFLDCCNHIKTIRDERTREETLVLARSDAEDDYLSDDDITSRSHFPESWLWQMEQLTGQPNKAGLSSKTLPVTLPDSITTWEVLAVSFSDTKGICVADPYEIPVRQDFFIDLRLPYSVVRNEQVEIRAVLYNYAKTEITVRVELMHNPAFCSAASSTVKYRQTLTIRERSSRAVPFVIVPLKLGLQEIEVKAAVRGQFVSDGVKKKLKVVVSRGGHIALTLLPLSLFPVFLDWVQEVRVRSANINNIIPDTRPETTVTIQGNPMAEIIENSINADKLGHLIITPSGCGEQNMMRMTAPVIATHYLDSSGHLEKVGVDRRVEAITAIMTGFTQQLAHRNDNASFAMYKGRIGSTWLTAYVVKVFAIASKLAPIDRHVLCGAIKWLILDKQNPDGSFHEDAPVQRLRIHGMGGYKGAESDQTLTAFLLVALQESKEICKNHISSLSDSINKATDYLARKYQSLSRPFTVALASYALASVGRLTREERLMSASRGRNRWEWPGDHTITIEATSYALLTLLKLNKYELSVPVARWLIEQKFYGGTYGQTQATVMVFQALAEYETKRPPQEDLQLDVSVLLPRRQRSSTYVFKKDNIMLARMEKTEYNEDFTVKANGTGQGTLTVVTVYNAKPRDEASQCKNFALNVSVEGTSSVGPFTKDSNECGFFSLFPPPPTARYLGETDATMSILDISMLTGFMPDVEDLRRLSEGVDRYISKFEINKAVSDRGNLIIYLDKVSHTEEDCLTFRAHKHFEVGLIQPASVTIYTYYSLDNRCTKFYHPSKVGGLLSKLCQGDVCRCAEESCFLRDKMKPPMDVEKRIEEACEPGVDYVYKTKLVAVEESTSYDNYVMDILQVIKMGKNISGSATSFPSHESHVDSLLGRVSSSFTYLVGQNTWIEKWPNEEECQEEQFQRLCEDFEEFSSDMSMFGCPN</sequence>
<dbReference type="InterPro" id="IPR018081">
    <property type="entry name" value="Anaphylatoxin_comp_syst"/>
</dbReference>
<dbReference type="PANTHER" id="PTHR11412:SF81">
    <property type="entry name" value="COMPLEMENT C3"/>
    <property type="match status" value="1"/>
</dbReference>
<keyword evidence="2" id="KW-0964">Secreted</keyword>
<dbReference type="GO" id="GO:0004866">
    <property type="term" value="F:endopeptidase inhibitor activity"/>
    <property type="evidence" value="ECO:0007669"/>
    <property type="project" value="InterPro"/>
</dbReference>
<dbReference type="Gene3D" id="2.40.50.120">
    <property type="match status" value="1"/>
</dbReference>
<dbReference type="SUPFAM" id="SSF49410">
    <property type="entry name" value="Alpha-macroglobulin receptor domain"/>
    <property type="match status" value="1"/>
</dbReference>
<dbReference type="Pfam" id="PF17789">
    <property type="entry name" value="MG4"/>
    <property type="match status" value="1"/>
</dbReference>
<dbReference type="Pfam" id="PF07677">
    <property type="entry name" value="A2M_recep"/>
    <property type="match status" value="1"/>
</dbReference>